<evidence type="ECO:0000313" key="6">
    <source>
        <dbReference type="EMBL" id="MBQ0935527.1"/>
    </source>
</evidence>
<keyword evidence="4" id="KW-0472">Membrane</keyword>
<evidence type="ECO:0000256" key="4">
    <source>
        <dbReference type="SAM" id="Phobius"/>
    </source>
</evidence>
<keyword evidence="4" id="KW-1133">Transmembrane helix</keyword>
<evidence type="ECO:0000256" key="3">
    <source>
        <dbReference type="SAM" id="MobiDB-lite"/>
    </source>
</evidence>
<dbReference type="NCBIfam" id="TIGR00254">
    <property type="entry name" value="GGDEF"/>
    <property type="match status" value="1"/>
</dbReference>
<evidence type="ECO:0000256" key="2">
    <source>
        <dbReference type="ARBA" id="ARBA00034247"/>
    </source>
</evidence>
<dbReference type="InterPro" id="IPR050469">
    <property type="entry name" value="Diguanylate_Cyclase"/>
</dbReference>
<evidence type="ECO:0000256" key="1">
    <source>
        <dbReference type="ARBA" id="ARBA00012528"/>
    </source>
</evidence>
<feature type="transmembrane region" description="Helical" evidence="4">
    <location>
        <begin position="12"/>
        <end position="34"/>
    </location>
</feature>
<keyword evidence="7" id="KW-1185">Reference proteome</keyword>
<keyword evidence="4" id="KW-0812">Transmembrane</keyword>
<evidence type="ECO:0000259" key="5">
    <source>
        <dbReference type="PROSITE" id="PS50887"/>
    </source>
</evidence>
<dbReference type="EC" id="2.7.7.65" evidence="1"/>
<dbReference type="CDD" id="cd01949">
    <property type="entry name" value="GGDEF"/>
    <property type="match status" value="1"/>
</dbReference>
<dbReference type="InterPro" id="IPR029787">
    <property type="entry name" value="Nucleotide_cyclase"/>
</dbReference>
<evidence type="ECO:0000313" key="7">
    <source>
        <dbReference type="Proteomes" id="UP000672097"/>
    </source>
</evidence>
<dbReference type="InterPro" id="IPR000160">
    <property type="entry name" value="GGDEF_dom"/>
</dbReference>
<sequence length="603" mass="65924">MQAGPKKPMSLSNTLGAMGVVIIALSLPAGWYLVYSKNLERSSAAAAAETLEVVDSALHMVEAVARERGPSNAAMGTREAALDRTALDTARERSDRALAHARQAASTLRDPSLRDSTQAALSALQAHLSQTRQRMDDHLGKATALREATLPNQLIQEMFVAADMASQLSRGLAVGTNSVSDHHQSLRTLVTRATIAAALRDYAGRMGSVVSMALIRGTPLTAEEQRMLSRIHGRSEEMRRHLDLNILLSTDAATQQALARVDQRFFKDGLNYVERTQQVAPVSASAFAERYVPMIEPIVDLRNQYMRTARDAAATSLERSQQAQIGWTLLSLAQNLLVLTLLWMVKRRVLKPLSQAAESLRRITSTPAGEEEDNSKSTSADQDEVSRLTELVGSLVEQSQARLQLEARQEKQLLELRTLVGVDPLTGLENRRSVELRAKALLAEGKRHGFEVCALVLDVDHFKLVNDRYGHPVGDEALRTLASVLQLSLRCEDISGRVGGEEFMVLLGYCPLNHALDKAEMLRRRVELRPIHIKGLDEPLFITVSVGVASTNAHGHQWDSLTSAADRALYQAKREGRNRVVADDASNSAAGALSSDSLVSPPN</sequence>
<gene>
    <name evidence="6" type="ORF">KAK11_09330</name>
</gene>
<proteinExistence type="predicted"/>
<dbReference type="Proteomes" id="UP000672097">
    <property type="component" value="Unassembled WGS sequence"/>
</dbReference>
<dbReference type="PANTHER" id="PTHR45138">
    <property type="entry name" value="REGULATORY COMPONENTS OF SENSORY TRANSDUCTION SYSTEM"/>
    <property type="match status" value="1"/>
</dbReference>
<comment type="catalytic activity">
    <reaction evidence="2">
        <text>2 GTP = 3',3'-c-di-GMP + 2 diphosphate</text>
        <dbReference type="Rhea" id="RHEA:24898"/>
        <dbReference type="ChEBI" id="CHEBI:33019"/>
        <dbReference type="ChEBI" id="CHEBI:37565"/>
        <dbReference type="ChEBI" id="CHEBI:58805"/>
        <dbReference type="EC" id="2.7.7.65"/>
    </reaction>
</comment>
<dbReference type="GO" id="GO:0052621">
    <property type="term" value="F:diguanylate cyclase activity"/>
    <property type="evidence" value="ECO:0007669"/>
    <property type="project" value="UniProtKB-EC"/>
</dbReference>
<dbReference type="SMART" id="SM00267">
    <property type="entry name" value="GGDEF"/>
    <property type="match status" value="1"/>
</dbReference>
<dbReference type="InterPro" id="IPR043128">
    <property type="entry name" value="Rev_trsase/Diguanyl_cyclase"/>
</dbReference>
<protein>
    <recommendedName>
        <fullName evidence="1">diguanylate cyclase</fullName>
        <ecNumber evidence="1">2.7.7.65</ecNumber>
    </recommendedName>
</protein>
<keyword evidence="6" id="KW-0548">Nucleotidyltransferase</keyword>
<dbReference type="Pfam" id="PF00990">
    <property type="entry name" value="GGDEF"/>
    <property type="match status" value="1"/>
</dbReference>
<reference evidence="6 7" key="1">
    <citation type="submission" date="2021-04" db="EMBL/GenBank/DDBJ databases">
        <title>The genome sequence of type strain Ideonella paludis KCTC 32238.</title>
        <authorList>
            <person name="Liu Y."/>
        </authorList>
    </citation>
    <scope>NUCLEOTIDE SEQUENCE [LARGE SCALE GENOMIC DNA]</scope>
    <source>
        <strain evidence="6 7">KCTC 32238</strain>
    </source>
</reference>
<dbReference type="Gene3D" id="3.30.70.270">
    <property type="match status" value="1"/>
</dbReference>
<dbReference type="PANTHER" id="PTHR45138:SF9">
    <property type="entry name" value="DIGUANYLATE CYCLASE DGCM-RELATED"/>
    <property type="match status" value="1"/>
</dbReference>
<dbReference type="SUPFAM" id="SSF55073">
    <property type="entry name" value="Nucleotide cyclase"/>
    <property type="match status" value="1"/>
</dbReference>
<feature type="region of interest" description="Disordered" evidence="3">
    <location>
        <begin position="580"/>
        <end position="603"/>
    </location>
</feature>
<feature type="region of interest" description="Disordered" evidence="3">
    <location>
        <begin position="362"/>
        <end position="384"/>
    </location>
</feature>
<feature type="domain" description="GGDEF" evidence="5">
    <location>
        <begin position="450"/>
        <end position="585"/>
    </location>
</feature>
<organism evidence="6 7">
    <name type="scientific">Ideonella paludis</name>
    <dbReference type="NCBI Taxonomy" id="1233411"/>
    <lineage>
        <taxon>Bacteria</taxon>
        <taxon>Pseudomonadati</taxon>
        <taxon>Pseudomonadota</taxon>
        <taxon>Betaproteobacteria</taxon>
        <taxon>Burkholderiales</taxon>
        <taxon>Sphaerotilaceae</taxon>
        <taxon>Ideonella</taxon>
    </lineage>
</organism>
<dbReference type="PROSITE" id="PS50887">
    <property type="entry name" value="GGDEF"/>
    <property type="match status" value="1"/>
</dbReference>
<feature type="compositionally biased region" description="Polar residues" evidence="3">
    <location>
        <begin position="585"/>
        <end position="603"/>
    </location>
</feature>
<comment type="caution">
    <text evidence="6">The sequence shown here is derived from an EMBL/GenBank/DDBJ whole genome shotgun (WGS) entry which is preliminary data.</text>
</comment>
<keyword evidence="6" id="KW-0808">Transferase</keyword>
<name>A0ABS5DWK9_9BURK</name>
<accession>A0ABS5DWK9</accession>
<dbReference type="EMBL" id="JAGQDG010000003">
    <property type="protein sequence ID" value="MBQ0935527.1"/>
    <property type="molecule type" value="Genomic_DNA"/>
</dbReference>